<evidence type="ECO:0000313" key="2">
    <source>
        <dbReference type="Proteomes" id="UP001597178"/>
    </source>
</evidence>
<dbReference type="RefSeq" id="WP_382397177.1">
    <property type="nucleotide sequence ID" value="NZ_JBHTNH010000002.1"/>
</dbReference>
<dbReference type="InterPro" id="IPR025004">
    <property type="entry name" value="SenN/SenS"/>
</dbReference>
<dbReference type="EMBL" id="JBHTNH010000002">
    <property type="protein sequence ID" value="MFD1360470.1"/>
    <property type="molecule type" value="Genomic_DNA"/>
</dbReference>
<dbReference type="Proteomes" id="UP001597178">
    <property type="component" value="Unassembled WGS sequence"/>
</dbReference>
<reference evidence="2" key="1">
    <citation type="journal article" date="2019" name="Int. J. Syst. Evol. Microbiol.">
        <title>The Global Catalogue of Microorganisms (GCM) 10K type strain sequencing project: providing services to taxonomists for standard genome sequencing and annotation.</title>
        <authorList>
            <consortium name="The Broad Institute Genomics Platform"/>
            <consortium name="The Broad Institute Genome Sequencing Center for Infectious Disease"/>
            <person name="Wu L."/>
            <person name="Ma J."/>
        </authorList>
    </citation>
    <scope>NUCLEOTIDE SEQUENCE [LARGE SCALE GENOMIC DNA]</scope>
    <source>
        <strain evidence="2">CCUG 54822</strain>
    </source>
</reference>
<evidence type="ECO:0000313" key="1">
    <source>
        <dbReference type="EMBL" id="MFD1360470.1"/>
    </source>
</evidence>
<dbReference type="Pfam" id="PF13040">
    <property type="entry name" value="Fur_reg_FbpB"/>
    <property type="match status" value="1"/>
</dbReference>
<comment type="caution">
    <text evidence="1">The sequence shown here is derived from an EMBL/GenBank/DDBJ whole genome shotgun (WGS) entry which is preliminary data.</text>
</comment>
<sequence>MALKKRLSFDELVRENRNQILQDASLLDRIEQNVETKMHESLDQKSAE</sequence>
<keyword evidence="2" id="KW-1185">Reference proteome</keyword>
<accession>A0ABW3ZR21</accession>
<proteinExistence type="predicted"/>
<protein>
    <submittedName>
        <fullName evidence="1">FbpB family small basic protein</fullName>
    </submittedName>
</protein>
<name>A0ABW3ZR21_9BACI</name>
<gene>
    <name evidence="1" type="ORF">ACFQ4A_02105</name>
</gene>
<organism evidence="1 2">
    <name type="scientific">Lentibacillus salinarum</name>
    <dbReference type="NCBI Taxonomy" id="446820"/>
    <lineage>
        <taxon>Bacteria</taxon>
        <taxon>Bacillati</taxon>
        <taxon>Bacillota</taxon>
        <taxon>Bacilli</taxon>
        <taxon>Bacillales</taxon>
        <taxon>Bacillaceae</taxon>
        <taxon>Lentibacillus</taxon>
    </lineage>
</organism>